<evidence type="ECO:0000259" key="8">
    <source>
        <dbReference type="PROSITE" id="PS50023"/>
    </source>
</evidence>
<accession>A0A427YW72</accession>
<feature type="compositionally biased region" description="Polar residues" evidence="7">
    <location>
        <begin position="212"/>
        <end position="249"/>
    </location>
</feature>
<keyword evidence="11" id="KW-1185">Reference proteome</keyword>
<dbReference type="Pfam" id="PF00620">
    <property type="entry name" value="RhoGAP"/>
    <property type="match status" value="1"/>
</dbReference>
<dbReference type="SMART" id="SM00324">
    <property type="entry name" value="RhoGAP"/>
    <property type="match status" value="1"/>
</dbReference>
<feature type="domain" description="Rho-GAP" evidence="9">
    <location>
        <begin position="1104"/>
        <end position="1306"/>
    </location>
</feature>
<feature type="compositionally biased region" description="Basic and acidic residues" evidence="7">
    <location>
        <begin position="1488"/>
        <end position="1510"/>
    </location>
</feature>
<reference evidence="10 11" key="1">
    <citation type="submission" date="2018-11" db="EMBL/GenBank/DDBJ databases">
        <title>Genome sequence of Saitozyma podzolica DSM 27192.</title>
        <authorList>
            <person name="Aliyu H."/>
            <person name="Gorte O."/>
            <person name="Ochsenreither K."/>
        </authorList>
    </citation>
    <scope>NUCLEOTIDE SEQUENCE [LARGE SCALE GENOMIC DNA]</scope>
    <source>
        <strain evidence="10 11">DSM 27192</strain>
    </source>
</reference>
<dbReference type="GO" id="GO:0030695">
    <property type="term" value="F:GTPase regulator activity"/>
    <property type="evidence" value="ECO:0007669"/>
    <property type="project" value="UniProtKB-ARBA"/>
</dbReference>
<gene>
    <name evidence="10" type="ORF">EHS25_000396</name>
</gene>
<feature type="region of interest" description="Disordered" evidence="7">
    <location>
        <begin position="655"/>
        <end position="688"/>
    </location>
</feature>
<dbReference type="Pfam" id="PF00412">
    <property type="entry name" value="LIM"/>
    <property type="match status" value="2"/>
</dbReference>
<dbReference type="GO" id="GO:0046872">
    <property type="term" value="F:metal ion binding"/>
    <property type="evidence" value="ECO:0007669"/>
    <property type="project" value="UniProtKB-KW"/>
</dbReference>
<feature type="compositionally biased region" description="Low complexity" evidence="7">
    <location>
        <begin position="1439"/>
        <end position="1451"/>
    </location>
</feature>
<dbReference type="Gene3D" id="2.10.110.10">
    <property type="entry name" value="Cysteine Rich Protein"/>
    <property type="match status" value="3"/>
</dbReference>
<evidence type="ECO:0000256" key="1">
    <source>
        <dbReference type="ARBA" id="ARBA00004123"/>
    </source>
</evidence>
<evidence type="ECO:0000256" key="2">
    <source>
        <dbReference type="ARBA" id="ARBA00022723"/>
    </source>
</evidence>
<dbReference type="InterPro" id="IPR001781">
    <property type="entry name" value="Znf_LIM"/>
</dbReference>
<dbReference type="GO" id="GO:0005737">
    <property type="term" value="C:cytoplasm"/>
    <property type="evidence" value="ECO:0007669"/>
    <property type="project" value="TreeGrafter"/>
</dbReference>
<dbReference type="PROSITE" id="PS50238">
    <property type="entry name" value="RHOGAP"/>
    <property type="match status" value="1"/>
</dbReference>
<comment type="caution">
    <text evidence="10">The sequence shown here is derived from an EMBL/GenBank/DDBJ whole genome shotgun (WGS) entry which is preliminary data.</text>
</comment>
<feature type="compositionally biased region" description="Gly residues" evidence="7">
    <location>
        <begin position="1411"/>
        <end position="1422"/>
    </location>
</feature>
<feature type="compositionally biased region" description="Basic and acidic residues" evidence="7">
    <location>
        <begin position="250"/>
        <end position="259"/>
    </location>
</feature>
<keyword evidence="4 6" id="KW-0862">Zinc</keyword>
<feature type="compositionally biased region" description="Low complexity" evidence="7">
    <location>
        <begin position="464"/>
        <end position="482"/>
    </location>
</feature>
<dbReference type="SUPFAM" id="SSF48350">
    <property type="entry name" value="GTPase activation domain, GAP"/>
    <property type="match status" value="1"/>
</dbReference>
<keyword evidence="2 6" id="KW-0479">Metal-binding</keyword>
<proteinExistence type="predicted"/>
<feature type="domain" description="LIM zinc-binding" evidence="8">
    <location>
        <begin position="324"/>
        <end position="384"/>
    </location>
</feature>
<dbReference type="GO" id="GO:0005634">
    <property type="term" value="C:nucleus"/>
    <property type="evidence" value="ECO:0007669"/>
    <property type="project" value="UniProtKB-SubCell"/>
</dbReference>
<feature type="compositionally biased region" description="Basic and acidic residues" evidence="7">
    <location>
        <begin position="783"/>
        <end position="796"/>
    </location>
</feature>
<dbReference type="PROSITE" id="PS00478">
    <property type="entry name" value="LIM_DOMAIN_1"/>
    <property type="match status" value="2"/>
</dbReference>
<keyword evidence="6" id="KW-0440">LIM domain</keyword>
<evidence type="ECO:0000256" key="7">
    <source>
        <dbReference type="SAM" id="MobiDB-lite"/>
    </source>
</evidence>
<feature type="compositionally biased region" description="Low complexity" evidence="7">
    <location>
        <begin position="81"/>
        <end position="102"/>
    </location>
</feature>
<feature type="compositionally biased region" description="Low complexity" evidence="7">
    <location>
        <begin position="164"/>
        <end position="186"/>
    </location>
</feature>
<feature type="region of interest" description="Disordered" evidence="7">
    <location>
        <begin position="1"/>
        <end position="260"/>
    </location>
</feature>
<evidence type="ECO:0000259" key="9">
    <source>
        <dbReference type="PROSITE" id="PS50238"/>
    </source>
</evidence>
<sequence>MSSPPSGSGSRWVGVGSSSSAGVYTETPRSSLDHHHPNGNLVDITGGSNGHGQVQGYRQGSAMSGSGYDGDRDRGGDGGPSRRPSSSSSAHQSPASASTSSSSRHHVARGEVDTHGWPTPSVGGVGVGGYPSPRQLPRITTSSPGPSGDGDGPRSAPPRPPNGLLPRESQPLRSSSSPDPRTPSYPGSERSSPTEPRPYFAGGPAPVLGSPFPSSQTDLDRVLQSQNSHTSLSDGGHSDATQSASTLTPREQRTGRSRGDPTYCGQCGQVVHGQFVRAMGKVFHLNCFRCKDCNKVVAQKFFPVEEPDGMFPLCERDYFARLDLICAKCDQALRSSYITACGGKYHVEHFTCSECDVVFGPNDSYYEHAGKVYCHYHYSTKFAVKCVGCETAILKQFVEMNRNGRDECWHPECYMISKFWNVRLASKNFNTPANSAVSSSISLLEITPSATAAAVAAAGLTMTSSPGSMSSSLPKESPGSSTELSPEELKDRQEMMELKVLQIWHVLSGYEESSAALIGEMLRAVNGRNLLEIILLAEKFILHVETLFAVIDDLEAQFAFAGLKGISHAREAKQLCRKLVNLFSIMSQVSPLGDAAPNTQELFNLITQLAHYLKILIRIALTGSIKLERDQARVKAMTNALARLNLLAMDGSDPAVKKRGDVPETPPPQLVVREKDGTMTPGGGGDEEQLKRAMDSLTRRPEGFIASTQGIAYGYRSLAYEATNETTLRGPHDEDFIPPEVCAHCHTAIEDECVRLGMFNRWHSSCLQCGVCGDRAVPPAPTPKDEPSDETSRGSADDGTALAVVTNRPRRPPPRLHEFFFQPVGDFVPPHEIFCSKHRTPQSVNGFESVTRLEQYAFLLHIALRRLYVHFRQHHNLPSVREMELEDAGTSTPGRDHDVKRMKSVTLDRKLSSTARLPQRSTIVEAPAGRMADANGQVTSARSQQAITPLQVEDDIRSDVPDEQPSSATLDVIRPPFARNNTSVLIINENNPEVPPSEPVELLVPPAIVEEDMMTLSDIPLLAEAAIGARGTPGGRPLLSSLNALQLLIIKHFALLQLMKTGIGHLIELDEILELLDVRKGQWWNKIFKGNAKKDVKKKGVFGVPLEILVDRTGSDSSQGVSGDQLRVPEFIEDIISTMRQMDMAVEGIFRKNGNIRRLQLVAESLDRDPAGVNLWEENPVQLAALLKRWLREMPDPLLTFRLHKLFCAAASLPNVEDRRRVLHLLVTLLPRANRDLMEVLFVFLRWVGTFSYRDEETGSRMDLPNLATVVCPSILYAKGGNVARDESFIAIAAVQDLLENQDEYYTVPSELMFVLNENIFTLFAKELDLPPKEIHRHCSKYVQARSQNQANQASRIGTGTGTGPSASSSQTQMHLQLRDRSSDNSGASSSATTPNPSSYRPTVSPSGGVNPPGGGGSGGNGPVPTAPNLSRPPSWINSHSHQGSQQSLHHNLTGSPGSAQWRGPFQGAGNGSRTSSRGSAPASPGPDEARRSFQLDRERTRTPVQHEHR</sequence>
<dbReference type="PROSITE" id="PS50023">
    <property type="entry name" value="LIM_DOMAIN_2"/>
    <property type="match status" value="2"/>
</dbReference>
<feature type="compositionally biased region" description="Low complexity" evidence="7">
    <location>
        <begin position="1384"/>
        <end position="1410"/>
    </location>
</feature>
<feature type="compositionally biased region" description="Low complexity" evidence="7">
    <location>
        <begin position="1346"/>
        <end position="1372"/>
    </location>
</feature>
<name>A0A427YW72_9TREE</name>
<dbReference type="PANTHER" id="PTHR24215:SF10">
    <property type="entry name" value="RHO-GTPASE-ACTIVATING PROTEIN LRG1"/>
    <property type="match status" value="1"/>
</dbReference>
<dbReference type="GO" id="GO:0007165">
    <property type="term" value="P:signal transduction"/>
    <property type="evidence" value="ECO:0007669"/>
    <property type="project" value="InterPro"/>
</dbReference>
<evidence type="ECO:0000256" key="3">
    <source>
        <dbReference type="ARBA" id="ARBA00022737"/>
    </source>
</evidence>
<dbReference type="CDD" id="cd09392">
    <property type="entry name" value="LIM2_Lrg1p_like"/>
    <property type="match status" value="1"/>
</dbReference>
<dbReference type="InterPro" id="IPR000198">
    <property type="entry name" value="RhoGAP_dom"/>
</dbReference>
<evidence type="ECO:0000313" key="11">
    <source>
        <dbReference type="Proteomes" id="UP000279259"/>
    </source>
</evidence>
<feature type="region of interest" description="Disordered" evidence="7">
    <location>
        <begin position="464"/>
        <end position="489"/>
    </location>
</feature>
<dbReference type="SUPFAM" id="SSF57716">
    <property type="entry name" value="Glucocorticoid receptor-like (DNA-binding domain)"/>
    <property type="match status" value="3"/>
</dbReference>
<dbReference type="OrthoDB" id="20689at2759"/>
<dbReference type="Gene3D" id="1.10.555.10">
    <property type="entry name" value="Rho GTPase activation protein"/>
    <property type="match status" value="1"/>
</dbReference>
<dbReference type="CDD" id="cd08368">
    <property type="entry name" value="LIM"/>
    <property type="match status" value="1"/>
</dbReference>
<evidence type="ECO:0000256" key="5">
    <source>
        <dbReference type="ARBA" id="ARBA00023242"/>
    </source>
</evidence>
<keyword evidence="5" id="KW-0539">Nucleus</keyword>
<protein>
    <submittedName>
        <fullName evidence="10">Uncharacterized protein</fullName>
    </submittedName>
</protein>
<dbReference type="CDD" id="cd09391">
    <property type="entry name" value="LIM1_Lrg1p_like"/>
    <property type="match status" value="1"/>
</dbReference>
<evidence type="ECO:0000256" key="6">
    <source>
        <dbReference type="PROSITE-ProRule" id="PRU00125"/>
    </source>
</evidence>
<feature type="compositionally biased region" description="Low complexity" evidence="7">
    <location>
        <begin position="1472"/>
        <end position="1487"/>
    </location>
</feature>
<dbReference type="InterPro" id="IPR008936">
    <property type="entry name" value="Rho_GTPase_activation_prot"/>
</dbReference>
<dbReference type="PANTHER" id="PTHR24215">
    <property type="entry name" value="RHO-GTPASE-ACTIVATING PROTEIN LRG1"/>
    <property type="match status" value="1"/>
</dbReference>
<dbReference type="STRING" id="1890683.A0A427YW72"/>
<dbReference type="EMBL" id="RSCD01000001">
    <property type="protein sequence ID" value="RSH95309.1"/>
    <property type="molecule type" value="Genomic_DNA"/>
</dbReference>
<organism evidence="10 11">
    <name type="scientific">Saitozyma podzolica</name>
    <dbReference type="NCBI Taxonomy" id="1890683"/>
    <lineage>
        <taxon>Eukaryota</taxon>
        <taxon>Fungi</taxon>
        <taxon>Dikarya</taxon>
        <taxon>Basidiomycota</taxon>
        <taxon>Agaricomycotina</taxon>
        <taxon>Tremellomycetes</taxon>
        <taxon>Tremellales</taxon>
        <taxon>Trimorphomycetaceae</taxon>
        <taxon>Saitozyma</taxon>
    </lineage>
</organism>
<feature type="region of interest" description="Disordered" evidence="7">
    <location>
        <begin position="1346"/>
        <end position="1510"/>
    </location>
</feature>
<feature type="domain" description="LIM zinc-binding" evidence="8">
    <location>
        <begin position="262"/>
        <end position="321"/>
    </location>
</feature>
<dbReference type="GO" id="GO:0030036">
    <property type="term" value="P:actin cytoskeleton organization"/>
    <property type="evidence" value="ECO:0007669"/>
    <property type="project" value="TreeGrafter"/>
</dbReference>
<comment type="subcellular location">
    <subcellularLocation>
        <location evidence="1">Nucleus</location>
    </subcellularLocation>
</comment>
<keyword evidence="3" id="KW-0677">Repeat</keyword>
<evidence type="ECO:0000313" key="10">
    <source>
        <dbReference type="EMBL" id="RSH95309.1"/>
    </source>
</evidence>
<evidence type="ECO:0000256" key="4">
    <source>
        <dbReference type="ARBA" id="ARBA00022833"/>
    </source>
</evidence>
<dbReference type="Proteomes" id="UP000279259">
    <property type="component" value="Unassembled WGS sequence"/>
</dbReference>
<feature type="region of interest" description="Disordered" evidence="7">
    <location>
        <begin position="779"/>
        <end position="801"/>
    </location>
</feature>
<dbReference type="SMART" id="SM00132">
    <property type="entry name" value="LIM"/>
    <property type="match status" value="3"/>
</dbReference>
<feature type="compositionally biased region" description="Low complexity" evidence="7">
    <location>
        <begin position="1"/>
        <end position="23"/>
    </location>
</feature>